<protein>
    <recommendedName>
        <fullName evidence="2">Type II secretion system protein GspG C-terminal domain-containing protein</fullName>
    </recommendedName>
</protein>
<dbReference type="InterPro" id="IPR045584">
    <property type="entry name" value="Pilin-like"/>
</dbReference>
<dbReference type="PROSITE" id="PS51257">
    <property type="entry name" value="PROKAR_LIPOPROTEIN"/>
    <property type="match status" value="1"/>
</dbReference>
<dbReference type="AlphaFoldDB" id="A0A2K9LI77"/>
<keyword evidence="4" id="KW-1185">Reference proteome</keyword>
<dbReference type="KEGG" id="kak:Kalk_05275"/>
<evidence type="ECO:0000259" key="2">
    <source>
        <dbReference type="Pfam" id="PF08334"/>
    </source>
</evidence>
<dbReference type="OrthoDB" id="9795612at2"/>
<feature type="domain" description="Type II secretion system protein GspG C-terminal" evidence="2">
    <location>
        <begin position="28"/>
        <end position="115"/>
    </location>
</feature>
<evidence type="ECO:0000313" key="4">
    <source>
        <dbReference type="Proteomes" id="UP000235116"/>
    </source>
</evidence>
<sequence>MKIKMVEASSILLVAALSVGACSNDDVRRAELAKDHVHKLNKASEFFYIEHKACPESPNDLAKLFVGNENSDVDFSKDPWGNDFVMYQAGKACHFKSLGSDGKEGGEGYAADIMQEPAAEAGQAG</sequence>
<gene>
    <name evidence="3" type="ORF">Kalk_05275</name>
</gene>
<name>A0A2K9LI77_9GAMM</name>
<dbReference type="Pfam" id="PF08334">
    <property type="entry name" value="T2SSG"/>
    <property type="match status" value="1"/>
</dbReference>
<dbReference type="InterPro" id="IPR013545">
    <property type="entry name" value="T2SS_protein-GspG_C"/>
</dbReference>
<proteinExistence type="predicted"/>
<dbReference type="RefSeq" id="WP_101893209.1">
    <property type="nucleotide sequence ID" value="NZ_CP022684.1"/>
</dbReference>
<dbReference type="EMBL" id="CP022684">
    <property type="protein sequence ID" value="AUM11871.1"/>
    <property type="molecule type" value="Genomic_DNA"/>
</dbReference>
<accession>A0A2K9LI77</accession>
<organism evidence="3 4">
    <name type="scientific">Ketobacter alkanivorans</name>
    <dbReference type="NCBI Taxonomy" id="1917421"/>
    <lineage>
        <taxon>Bacteria</taxon>
        <taxon>Pseudomonadati</taxon>
        <taxon>Pseudomonadota</taxon>
        <taxon>Gammaproteobacteria</taxon>
        <taxon>Pseudomonadales</taxon>
        <taxon>Ketobacteraceae</taxon>
        <taxon>Ketobacter</taxon>
    </lineage>
</organism>
<dbReference type="Gene3D" id="3.30.700.10">
    <property type="entry name" value="Glycoprotein, Type 4 Pilin"/>
    <property type="match status" value="1"/>
</dbReference>
<dbReference type="Proteomes" id="UP000235116">
    <property type="component" value="Chromosome"/>
</dbReference>
<feature type="region of interest" description="Disordered" evidence="1">
    <location>
        <begin position="106"/>
        <end position="125"/>
    </location>
</feature>
<reference evidence="4" key="1">
    <citation type="submission" date="2017-08" db="EMBL/GenBank/DDBJ databases">
        <title>Direct submision.</title>
        <authorList>
            <person name="Kim S.-J."/>
            <person name="Rhee S.-K."/>
        </authorList>
    </citation>
    <scope>NUCLEOTIDE SEQUENCE [LARGE SCALE GENOMIC DNA]</scope>
    <source>
        <strain evidence="4">GI5</strain>
    </source>
</reference>
<evidence type="ECO:0000313" key="3">
    <source>
        <dbReference type="EMBL" id="AUM11871.1"/>
    </source>
</evidence>
<dbReference type="SUPFAM" id="SSF54523">
    <property type="entry name" value="Pili subunits"/>
    <property type="match status" value="1"/>
</dbReference>
<evidence type="ECO:0000256" key="1">
    <source>
        <dbReference type="SAM" id="MobiDB-lite"/>
    </source>
</evidence>